<proteinExistence type="predicted"/>
<organism evidence="1 2">
    <name type="scientific">Dechloromonas hankyongensis</name>
    <dbReference type="NCBI Taxonomy" id="2908002"/>
    <lineage>
        <taxon>Bacteria</taxon>
        <taxon>Pseudomonadati</taxon>
        <taxon>Pseudomonadota</taxon>
        <taxon>Betaproteobacteria</taxon>
        <taxon>Rhodocyclales</taxon>
        <taxon>Azonexaceae</taxon>
        <taxon>Dechloromonas</taxon>
    </lineage>
</organism>
<dbReference type="RefSeq" id="WP_275711560.1">
    <property type="nucleotide sequence ID" value="NZ_JAKLTN010000002.1"/>
</dbReference>
<dbReference type="Proteomes" id="UP001165384">
    <property type="component" value="Unassembled WGS sequence"/>
</dbReference>
<sequence length="105" mass="11133">MGQAKQRGSLAQRVAAAQAKIEATRPEKLVCNHCSADVTQINPVSTRGLRGLDAIWVGQCECGHTTFAASGDPKAVEAFFFALSENTELTLGSQSKDGSQHETAE</sequence>
<protein>
    <submittedName>
        <fullName evidence="1">Uncharacterized protein</fullName>
    </submittedName>
</protein>
<evidence type="ECO:0000313" key="2">
    <source>
        <dbReference type="Proteomes" id="UP001165384"/>
    </source>
</evidence>
<keyword evidence="2" id="KW-1185">Reference proteome</keyword>
<name>A0ABS9K4Z7_9RHOO</name>
<evidence type="ECO:0000313" key="1">
    <source>
        <dbReference type="EMBL" id="MCG2578226.1"/>
    </source>
</evidence>
<gene>
    <name evidence="1" type="ORF">LZ012_14615</name>
</gene>
<comment type="caution">
    <text evidence="1">The sequence shown here is derived from an EMBL/GenBank/DDBJ whole genome shotgun (WGS) entry which is preliminary data.</text>
</comment>
<accession>A0ABS9K4Z7</accession>
<dbReference type="EMBL" id="JAKLTN010000002">
    <property type="protein sequence ID" value="MCG2578226.1"/>
    <property type="molecule type" value="Genomic_DNA"/>
</dbReference>
<reference evidence="1" key="1">
    <citation type="submission" date="2022-01" db="EMBL/GenBank/DDBJ databases">
        <authorList>
            <person name="Jo J.-H."/>
            <person name="Im W.-T."/>
        </authorList>
    </citation>
    <scope>NUCLEOTIDE SEQUENCE</scope>
    <source>
        <strain evidence="1">XY25</strain>
    </source>
</reference>